<comment type="caution">
    <text evidence="6">The sequence shown here is derived from an EMBL/GenBank/DDBJ whole genome shotgun (WGS) entry which is preliminary data.</text>
</comment>
<evidence type="ECO:0000256" key="3">
    <source>
        <dbReference type="ARBA" id="ARBA00022927"/>
    </source>
</evidence>
<organism evidence="6 7">
    <name type="scientific">Zhongshania aquimaris</name>
    <dbReference type="NCBI Taxonomy" id="2857107"/>
    <lineage>
        <taxon>Bacteria</taxon>
        <taxon>Pseudomonadati</taxon>
        <taxon>Pseudomonadota</taxon>
        <taxon>Gammaproteobacteria</taxon>
        <taxon>Cellvibrionales</taxon>
        <taxon>Spongiibacteraceae</taxon>
        <taxon>Zhongshania</taxon>
    </lineage>
</organism>
<evidence type="ECO:0000313" key="7">
    <source>
        <dbReference type="Proteomes" id="UP001166291"/>
    </source>
</evidence>
<proteinExistence type="predicted"/>
<gene>
    <name evidence="6" type="primary">lolB</name>
    <name evidence="6" type="ORF">KXJ70_05780</name>
</gene>
<name>A0ABS6VQH2_9GAMM</name>
<feature type="chain" id="PRO_5046426159" evidence="5">
    <location>
        <begin position="28"/>
        <end position="196"/>
    </location>
</feature>
<dbReference type="NCBIfam" id="TIGR00548">
    <property type="entry name" value="lolB"/>
    <property type="match status" value="1"/>
</dbReference>
<keyword evidence="6" id="KW-0449">Lipoprotein</keyword>
<evidence type="ECO:0000256" key="1">
    <source>
        <dbReference type="ARBA" id="ARBA00011245"/>
    </source>
</evidence>
<keyword evidence="4" id="KW-0143">Chaperone</keyword>
<reference evidence="6" key="1">
    <citation type="submission" date="2021-07" db="EMBL/GenBank/DDBJ databases">
        <title>Zhongshania sp. CAU 1632 isolated from seawater.</title>
        <authorList>
            <person name="Kim W."/>
        </authorList>
    </citation>
    <scope>NUCLEOTIDE SEQUENCE</scope>
    <source>
        <strain evidence="6">CAU 1632</strain>
    </source>
</reference>
<dbReference type="RefSeq" id="WP_219042480.1">
    <property type="nucleotide sequence ID" value="NZ_JAHWDQ010000001.1"/>
</dbReference>
<dbReference type="PROSITE" id="PS51257">
    <property type="entry name" value="PROKAR_LIPOPROTEIN"/>
    <property type="match status" value="1"/>
</dbReference>
<dbReference type="CDD" id="cd16326">
    <property type="entry name" value="LolB"/>
    <property type="match status" value="1"/>
</dbReference>
<sequence length="196" mass="21650">MSKLIMPTSLILRSLALIATLLIGACATPPKPPINSESETWQLQGKIGLWYNNKQESATIDWSQCNAERGRIRLSGPLGSGGIELSADQAGATLVQNGETTHADSIDELASRAEWPLPVDALRYWVRGRPTPTEKLDGRVNTNGQLEELAQIGWQITYQYRTPFHQLPNRITANSADTKLTLIVSEWLDLPKLCSE</sequence>
<accession>A0ABS6VQH2</accession>
<keyword evidence="3" id="KW-0653">Protein transport</keyword>
<keyword evidence="5" id="KW-0732">Signal</keyword>
<evidence type="ECO:0000256" key="4">
    <source>
        <dbReference type="ARBA" id="ARBA00023186"/>
    </source>
</evidence>
<keyword evidence="2" id="KW-0813">Transport</keyword>
<dbReference type="Proteomes" id="UP001166291">
    <property type="component" value="Unassembled WGS sequence"/>
</dbReference>
<dbReference type="Pfam" id="PF03550">
    <property type="entry name" value="LolB"/>
    <property type="match status" value="1"/>
</dbReference>
<evidence type="ECO:0000313" key="6">
    <source>
        <dbReference type="EMBL" id="MBW2940274.1"/>
    </source>
</evidence>
<comment type="subunit">
    <text evidence="1">Monomer.</text>
</comment>
<dbReference type="EMBL" id="JAHWDQ010000001">
    <property type="protein sequence ID" value="MBW2940274.1"/>
    <property type="molecule type" value="Genomic_DNA"/>
</dbReference>
<feature type="signal peptide" evidence="5">
    <location>
        <begin position="1"/>
        <end position="27"/>
    </location>
</feature>
<protein>
    <submittedName>
        <fullName evidence="6">Lipoprotein insertase outer membrane protein LolB</fullName>
    </submittedName>
</protein>
<evidence type="ECO:0000256" key="2">
    <source>
        <dbReference type="ARBA" id="ARBA00022448"/>
    </source>
</evidence>
<dbReference type="InterPro" id="IPR004565">
    <property type="entry name" value="OM_lipoprot_LolB"/>
</dbReference>
<evidence type="ECO:0000256" key="5">
    <source>
        <dbReference type="SAM" id="SignalP"/>
    </source>
</evidence>
<keyword evidence="7" id="KW-1185">Reference proteome</keyword>